<feature type="transmembrane region" description="Helical" evidence="1">
    <location>
        <begin position="146"/>
        <end position="169"/>
    </location>
</feature>
<evidence type="ECO:0000313" key="2">
    <source>
        <dbReference type="EMBL" id="CQH65426.1"/>
    </source>
</evidence>
<proteinExistence type="predicted"/>
<dbReference type="RefSeq" id="WP_157534044.1">
    <property type="nucleotide sequence ID" value="NZ_LN831305.1"/>
</dbReference>
<name>A0A0U5H7N3_9EURY</name>
<keyword evidence="3" id="KW-1185">Reference proteome</keyword>
<evidence type="ECO:0000313" key="3">
    <source>
        <dbReference type="Proteomes" id="UP000066737"/>
    </source>
</evidence>
<dbReference type="EMBL" id="LN831305">
    <property type="protein sequence ID" value="CQH65426.1"/>
    <property type="molecule type" value="Genomic_DNA"/>
</dbReference>
<dbReference type="AlphaFoldDB" id="A0A0U5H7N3"/>
<keyword evidence="1" id="KW-0812">Transmembrane</keyword>
<dbReference type="OrthoDB" id="275515at2157"/>
<dbReference type="Proteomes" id="UP000066737">
    <property type="component" value="Plasmid pSTJ003"/>
</dbReference>
<geneLocation type="plasmid" evidence="3">
    <name>pSTJ003</name>
</geneLocation>
<accession>A0A0U5H7N3</accession>
<feature type="transmembrane region" description="Helical" evidence="1">
    <location>
        <begin position="107"/>
        <end position="126"/>
    </location>
</feature>
<keyword evidence="1" id="KW-0472">Membrane</keyword>
<reference evidence="3" key="1">
    <citation type="journal article" date="2016" name="Environ. Microbiol.">
        <title>The complete genome of a viable archaeum isolated from 123-million-year-old rock salt.</title>
        <authorList>
            <person name="Jaakkola S.T."/>
            <person name="Pfeiffer F."/>
            <person name="Ravantti J.J."/>
            <person name="Guo Q."/>
            <person name="Liu Y."/>
            <person name="Chen X."/>
            <person name="Ma H."/>
            <person name="Yang C."/>
            <person name="Oksanen H.M."/>
            <person name="Bamford D.H."/>
        </authorList>
    </citation>
    <scope>NUCLEOTIDE SEQUENCE</scope>
    <source>
        <strain evidence="3">JI20-1</strain>
        <plasmid evidence="3">Plasmid pSTJ003</plasmid>
    </source>
</reference>
<gene>
    <name evidence="2" type="ORF">HHUB_6119</name>
</gene>
<keyword evidence="1" id="KW-1133">Transmembrane helix</keyword>
<dbReference type="GeneID" id="43331126"/>
<sequence length="189" mass="20619">MSLREHLTLNREEKRVDEEILNVIRESDAGFVGTTEVSDSPGVDREEDTVRNRLWGLEEEGRVHVKRIGNDGNLAWYLSEDERQDPVNPDIYWAARICEEGRGVGTVVLRIGVLCALTGFLLMMLALTADIAGVQLEIVSAVGAAYLGYIVAGAGAVNVFVGGGIKWGVSIMENVIERRAEVNMDTSSG</sequence>
<protein>
    <submittedName>
        <fullName evidence="2">HTH domain protein</fullName>
    </submittedName>
</protein>
<evidence type="ECO:0000256" key="1">
    <source>
        <dbReference type="SAM" id="Phobius"/>
    </source>
</evidence>
<organism evidence="2 3">
    <name type="scientific">Halobacterium hubeiense</name>
    <dbReference type="NCBI Taxonomy" id="1407499"/>
    <lineage>
        <taxon>Archaea</taxon>
        <taxon>Methanobacteriati</taxon>
        <taxon>Methanobacteriota</taxon>
        <taxon>Stenosarchaea group</taxon>
        <taxon>Halobacteria</taxon>
        <taxon>Halobacteriales</taxon>
        <taxon>Halobacteriaceae</taxon>
        <taxon>Halobacterium</taxon>
    </lineage>
</organism>
<dbReference type="KEGG" id="hhb:Hhub_6119"/>